<evidence type="ECO:0000259" key="3">
    <source>
        <dbReference type="Pfam" id="PF13963"/>
    </source>
</evidence>
<dbReference type="EMBL" id="JAVXUP010001679">
    <property type="protein sequence ID" value="KAK3009090.1"/>
    <property type="molecule type" value="Genomic_DNA"/>
</dbReference>
<evidence type="ECO:0000259" key="2">
    <source>
        <dbReference type="Pfam" id="PF13952"/>
    </source>
</evidence>
<reference evidence="4" key="1">
    <citation type="submission" date="2022-12" db="EMBL/GenBank/DDBJ databases">
        <title>Draft genome assemblies for two species of Escallonia (Escalloniales).</title>
        <authorList>
            <person name="Chanderbali A."/>
            <person name="Dervinis C."/>
            <person name="Anghel I."/>
            <person name="Soltis D."/>
            <person name="Soltis P."/>
            <person name="Zapata F."/>
        </authorList>
    </citation>
    <scope>NUCLEOTIDE SEQUENCE</scope>
    <source>
        <strain evidence="4">UCBG64.0493</strain>
        <tissue evidence="4">Leaf</tissue>
    </source>
</reference>
<dbReference type="Pfam" id="PF13952">
    <property type="entry name" value="DUF4216"/>
    <property type="match status" value="1"/>
</dbReference>
<evidence type="ECO:0000256" key="1">
    <source>
        <dbReference type="SAM" id="MobiDB-lite"/>
    </source>
</evidence>
<protein>
    <recommendedName>
        <fullName evidence="6">Transposase-associated domain-containing protein</fullName>
    </recommendedName>
</protein>
<feature type="region of interest" description="Disordered" evidence="1">
    <location>
        <begin position="1"/>
        <end position="23"/>
    </location>
</feature>
<organism evidence="4 5">
    <name type="scientific">Escallonia herrerae</name>
    <dbReference type="NCBI Taxonomy" id="1293975"/>
    <lineage>
        <taxon>Eukaryota</taxon>
        <taxon>Viridiplantae</taxon>
        <taxon>Streptophyta</taxon>
        <taxon>Embryophyta</taxon>
        <taxon>Tracheophyta</taxon>
        <taxon>Spermatophyta</taxon>
        <taxon>Magnoliopsida</taxon>
        <taxon>eudicotyledons</taxon>
        <taxon>Gunneridae</taxon>
        <taxon>Pentapetalae</taxon>
        <taxon>asterids</taxon>
        <taxon>campanulids</taxon>
        <taxon>Escalloniales</taxon>
        <taxon>Escalloniaceae</taxon>
        <taxon>Escallonia</taxon>
    </lineage>
</organism>
<proteinExistence type="predicted"/>
<dbReference type="PANTHER" id="PTHR48258:SF15">
    <property type="entry name" value="OS02G0543900 PROTEIN"/>
    <property type="match status" value="1"/>
</dbReference>
<evidence type="ECO:0000313" key="4">
    <source>
        <dbReference type="EMBL" id="KAK3009090.1"/>
    </source>
</evidence>
<feature type="domain" description="DUF4216" evidence="2">
    <location>
        <begin position="333"/>
        <end position="396"/>
    </location>
</feature>
<comment type="caution">
    <text evidence="4">The sequence shown here is derived from an EMBL/GenBank/DDBJ whole genome shotgun (WGS) entry which is preliminary data.</text>
</comment>
<evidence type="ECO:0008006" key="6">
    <source>
        <dbReference type="Google" id="ProtNLM"/>
    </source>
</evidence>
<evidence type="ECO:0000313" key="5">
    <source>
        <dbReference type="Proteomes" id="UP001188597"/>
    </source>
</evidence>
<feature type="non-terminal residue" evidence="4">
    <location>
        <position position="1"/>
    </location>
</feature>
<dbReference type="InterPro" id="IPR029480">
    <property type="entry name" value="Transpos_assoc"/>
</dbReference>
<gene>
    <name evidence="4" type="ORF">RJ639_015065</name>
</gene>
<dbReference type="AlphaFoldDB" id="A0AA89ANJ3"/>
<sequence length="397" mass="44974">MSKKKKRDRGRRDSVVEKRKKARTVKALNPQLEVENGRACRSATVRERSSLGGKNHHNQFQRCSELQHTEHTQAFQHQNLDCQALRGELSQATSRFLADMQHPPMLKVSMDKSWINIRNRLDPLYEKGADDFVKFASKDRPNATEILCPCTKCRNMRFVKKVDVAEHIVVDGFLSSYTHWIFHGESSLTSSSIPEPAVGDRTQEMIHDAFGVPMFNQLDEIGSGEGNEDSDGLDDATKKFFNLVQMLYEEGDEALSEEAISLAMGPLKKAERYTGYVINGFKYHTKARESNRATQHSGVMVKANTDSYASARDMNPIAGDVNYYGVLTDIIVLHYSKKFRFVLFKCDWVDNGIGLVDRDGLGFTLVNFNHLAHSQNISDEPYIFASQAEQVFYVQDA</sequence>
<dbReference type="InterPro" id="IPR025312">
    <property type="entry name" value="DUF4216"/>
</dbReference>
<dbReference type="Pfam" id="PF13963">
    <property type="entry name" value="Transpos_assoc"/>
    <property type="match status" value="1"/>
</dbReference>
<feature type="domain" description="Transposase-associated" evidence="3">
    <location>
        <begin position="112"/>
        <end position="185"/>
    </location>
</feature>
<name>A0AA89ANJ3_9ASTE</name>
<dbReference type="Proteomes" id="UP001188597">
    <property type="component" value="Unassembled WGS sequence"/>
</dbReference>
<dbReference type="PANTHER" id="PTHR48258">
    <property type="entry name" value="DUF4218 DOMAIN-CONTAINING PROTEIN-RELATED"/>
    <property type="match status" value="1"/>
</dbReference>
<keyword evidence="5" id="KW-1185">Reference proteome</keyword>
<accession>A0AA89ANJ3</accession>